<keyword evidence="4" id="KW-1185">Reference proteome</keyword>
<dbReference type="SUPFAM" id="SSF53756">
    <property type="entry name" value="UDP-Glycosyltransferase/glycogen phosphorylase"/>
    <property type="match status" value="1"/>
</dbReference>
<feature type="domain" description="Glycosyltransferase subfamily 4-like N-terminal" evidence="2">
    <location>
        <begin position="4"/>
        <end position="146"/>
    </location>
</feature>
<comment type="caution">
    <text evidence="3">The sequence shown here is derived from an EMBL/GenBank/DDBJ whole genome shotgun (WGS) entry which is preliminary data.</text>
</comment>
<feature type="domain" description="Glycosyl transferase family 1" evidence="1">
    <location>
        <begin position="163"/>
        <end position="329"/>
    </location>
</feature>
<name>A0ABQ1FY17_9BACL</name>
<dbReference type="GO" id="GO:0016740">
    <property type="term" value="F:transferase activity"/>
    <property type="evidence" value="ECO:0007669"/>
    <property type="project" value="UniProtKB-KW"/>
</dbReference>
<accession>A0ABQ1FY17</accession>
<dbReference type="Pfam" id="PF00534">
    <property type="entry name" value="Glycos_transf_1"/>
    <property type="match status" value="1"/>
</dbReference>
<evidence type="ECO:0000313" key="3">
    <source>
        <dbReference type="EMBL" id="GGA33402.1"/>
    </source>
</evidence>
<keyword evidence="3" id="KW-0808">Transferase</keyword>
<gene>
    <name evidence="3" type="ORF">GCM10010917_18210</name>
</gene>
<dbReference type="Gene3D" id="3.40.50.2000">
    <property type="entry name" value="Glycogen Phosphorylase B"/>
    <property type="match status" value="2"/>
</dbReference>
<evidence type="ECO:0000313" key="4">
    <source>
        <dbReference type="Proteomes" id="UP000609323"/>
    </source>
</evidence>
<dbReference type="EMBL" id="BMHF01000005">
    <property type="protein sequence ID" value="GGA33402.1"/>
    <property type="molecule type" value="Genomic_DNA"/>
</dbReference>
<dbReference type="InterPro" id="IPR028098">
    <property type="entry name" value="Glyco_trans_4-like_N"/>
</dbReference>
<reference evidence="4" key="1">
    <citation type="journal article" date="2019" name="Int. J. Syst. Evol. Microbiol.">
        <title>The Global Catalogue of Microorganisms (GCM) 10K type strain sequencing project: providing services to taxonomists for standard genome sequencing and annotation.</title>
        <authorList>
            <consortium name="The Broad Institute Genomics Platform"/>
            <consortium name="The Broad Institute Genome Sequencing Center for Infectious Disease"/>
            <person name="Wu L."/>
            <person name="Ma J."/>
        </authorList>
    </citation>
    <scope>NUCLEOTIDE SEQUENCE [LARGE SCALE GENOMIC DNA]</scope>
    <source>
        <strain evidence="4">CGMCC 1.15044</strain>
    </source>
</reference>
<dbReference type="CDD" id="cd03808">
    <property type="entry name" value="GT4_CapM-like"/>
    <property type="match status" value="1"/>
</dbReference>
<sequence length="367" mass="41064">MDDLRQAGFEVHAYAARDERREDVELAGFECRDLPFSRNPVDPGNFKAWLGMYRLLRQEGYEVVHVHTPNAGFITRLAAIAAGTGNVFYTAHGFHFFQGAPLLNWLIYYPLERLAARWTDVLITINGEDFDRASRFKVRGRVVRMPGVGVEAPDNGGRDTVEKEALMQELQIPADAFILLCMAELNGNKNQAQLLHAVQRLRKDGIPVCCLIAGAGSYEERYKKLAEELEIQESVRFLGFRKDGTRLMAASDVVVLLSRREGLPKVLLEALGSGKPAVVTDVRGCRDLVTEGFNGFRVAPGDVNGTVRALGKLYDNPDLLRRMGAAARSFYETYRLEKVRGLMKELYQSSRNPGLNRGSIKSREGRI</sequence>
<dbReference type="Pfam" id="PF13579">
    <property type="entry name" value="Glyco_trans_4_4"/>
    <property type="match status" value="1"/>
</dbReference>
<proteinExistence type="predicted"/>
<protein>
    <submittedName>
        <fullName evidence="3">Glycosyl transferase family 1</fullName>
    </submittedName>
</protein>
<evidence type="ECO:0000259" key="2">
    <source>
        <dbReference type="Pfam" id="PF13579"/>
    </source>
</evidence>
<dbReference type="Proteomes" id="UP000609323">
    <property type="component" value="Unassembled WGS sequence"/>
</dbReference>
<dbReference type="InterPro" id="IPR001296">
    <property type="entry name" value="Glyco_trans_1"/>
</dbReference>
<organism evidence="3 4">
    <name type="scientific">Paenibacillus physcomitrellae</name>
    <dbReference type="NCBI Taxonomy" id="1619311"/>
    <lineage>
        <taxon>Bacteria</taxon>
        <taxon>Bacillati</taxon>
        <taxon>Bacillota</taxon>
        <taxon>Bacilli</taxon>
        <taxon>Bacillales</taxon>
        <taxon>Paenibacillaceae</taxon>
        <taxon>Paenibacillus</taxon>
    </lineage>
</organism>
<evidence type="ECO:0000259" key="1">
    <source>
        <dbReference type="Pfam" id="PF00534"/>
    </source>
</evidence>
<dbReference type="PANTHER" id="PTHR12526:SF630">
    <property type="entry name" value="GLYCOSYLTRANSFERASE"/>
    <property type="match status" value="1"/>
</dbReference>
<dbReference type="PANTHER" id="PTHR12526">
    <property type="entry name" value="GLYCOSYLTRANSFERASE"/>
    <property type="match status" value="1"/>
</dbReference>